<reference evidence="2 3" key="1">
    <citation type="submission" date="2019-01" db="EMBL/GenBank/DDBJ databases">
        <title>Filimonas sp. strain TTM-71.</title>
        <authorList>
            <person name="Chen W.-M."/>
        </authorList>
    </citation>
    <scope>NUCLEOTIDE SEQUENCE [LARGE SCALE GENOMIC DNA]</scope>
    <source>
        <strain evidence="2 3">TTM-71</strain>
    </source>
</reference>
<dbReference type="RefSeq" id="WP_129005720.1">
    <property type="nucleotide sequence ID" value="NZ_SDHZ01000004.1"/>
</dbReference>
<dbReference type="InterPro" id="IPR002696">
    <property type="entry name" value="Membr_insert_effic_factor_YidD"/>
</dbReference>
<dbReference type="AlphaFoldDB" id="A0A4Q1D2B7"/>
<comment type="caution">
    <text evidence="2">The sequence shown here is derived from an EMBL/GenBank/DDBJ whole genome shotgun (WGS) entry which is preliminary data.</text>
</comment>
<feature type="signal peptide" evidence="1">
    <location>
        <begin position="1"/>
        <end position="30"/>
    </location>
</feature>
<feature type="chain" id="PRO_5020376690" evidence="1">
    <location>
        <begin position="31"/>
        <end position="166"/>
    </location>
</feature>
<organism evidence="2 3">
    <name type="scientific">Filimonas effusa</name>
    <dbReference type="NCBI Taxonomy" id="2508721"/>
    <lineage>
        <taxon>Bacteria</taxon>
        <taxon>Pseudomonadati</taxon>
        <taxon>Bacteroidota</taxon>
        <taxon>Chitinophagia</taxon>
        <taxon>Chitinophagales</taxon>
        <taxon>Chitinophagaceae</taxon>
        <taxon>Filimonas</taxon>
    </lineage>
</organism>
<keyword evidence="1" id="KW-0732">Signal</keyword>
<dbReference type="Pfam" id="PF01809">
    <property type="entry name" value="YidD"/>
    <property type="match status" value="1"/>
</dbReference>
<dbReference type="PROSITE" id="PS51257">
    <property type="entry name" value="PROKAR_LIPOPROTEIN"/>
    <property type="match status" value="1"/>
</dbReference>
<accession>A0A4Q1D2B7</accession>
<keyword evidence="3" id="KW-1185">Reference proteome</keyword>
<gene>
    <name evidence="2" type="ORF">ESB13_21310</name>
</gene>
<protein>
    <submittedName>
        <fullName evidence="2">Membrane protein insertion efficiency factor YidD</fullName>
    </submittedName>
</protein>
<evidence type="ECO:0000256" key="1">
    <source>
        <dbReference type="SAM" id="SignalP"/>
    </source>
</evidence>
<dbReference type="Proteomes" id="UP000290545">
    <property type="component" value="Unassembled WGS sequence"/>
</dbReference>
<proteinExistence type="predicted"/>
<sequence length="166" mass="18911">MRKSNAFKSRLFLYCRLVLCVSFFSCSCFWIKVQAQSAGDLELIGSTHFYSAAQERHYKRAGNSNSVLRMRSKSFVAAYNPLSLSMKGAMYLYQHVFTLQLARSCPYEITCSNFAKHAIHDHGIVKGMLLAADRVMRCNRIALLDVPPMNRDEHTGAIKDDLNLYE</sequence>
<dbReference type="EMBL" id="SDHZ01000004">
    <property type="protein sequence ID" value="RXK81470.1"/>
    <property type="molecule type" value="Genomic_DNA"/>
</dbReference>
<dbReference type="OrthoDB" id="955654at2"/>
<evidence type="ECO:0000313" key="2">
    <source>
        <dbReference type="EMBL" id="RXK81470.1"/>
    </source>
</evidence>
<dbReference type="NCBIfam" id="TIGR00278">
    <property type="entry name" value="membrane protein insertion efficiency factor YidD"/>
    <property type="match status" value="1"/>
</dbReference>
<evidence type="ECO:0000313" key="3">
    <source>
        <dbReference type="Proteomes" id="UP000290545"/>
    </source>
</evidence>
<dbReference type="SMART" id="SM01234">
    <property type="entry name" value="Haemolytic"/>
    <property type="match status" value="1"/>
</dbReference>
<name>A0A4Q1D2B7_9BACT</name>